<evidence type="ECO:0000313" key="2">
    <source>
        <dbReference type="Proteomes" id="UP001187192"/>
    </source>
</evidence>
<keyword evidence="2" id="KW-1185">Reference proteome</keyword>
<proteinExistence type="predicted"/>
<dbReference type="Proteomes" id="UP001187192">
    <property type="component" value="Unassembled WGS sequence"/>
</dbReference>
<protein>
    <submittedName>
        <fullName evidence="1">Uncharacterized protein</fullName>
    </submittedName>
</protein>
<dbReference type="EMBL" id="BTGU01000126">
    <property type="protein sequence ID" value="GMN62256.1"/>
    <property type="molecule type" value="Genomic_DNA"/>
</dbReference>
<comment type="caution">
    <text evidence="1">The sequence shown here is derived from an EMBL/GenBank/DDBJ whole genome shotgun (WGS) entry which is preliminary data.</text>
</comment>
<gene>
    <name evidence="1" type="ORF">TIFTF001_031340</name>
</gene>
<sequence length="104" mass="11415">MWNAAASNESSEELEEVPEVSKLFIIFIDFVPNSPEKLRSSLQVSIFNNGDLLTLSSDFVFASRSCAISILFSGSNFRPDFSPYSKAFSDLKEATVKSLGHSVA</sequence>
<dbReference type="AlphaFoldDB" id="A0AA88J670"/>
<accession>A0AA88J670</accession>
<organism evidence="1 2">
    <name type="scientific">Ficus carica</name>
    <name type="common">Common fig</name>
    <dbReference type="NCBI Taxonomy" id="3494"/>
    <lineage>
        <taxon>Eukaryota</taxon>
        <taxon>Viridiplantae</taxon>
        <taxon>Streptophyta</taxon>
        <taxon>Embryophyta</taxon>
        <taxon>Tracheophyta</taxon>
        <taxon>Spermatophyta</taxon>
        <taxon>Magnoliopsida</taxon>
        <taxon>eudicotyledons</taxon>
        <taxon>Gunneridae</taxon>
        <taxon>Pentapetalae</taxon>
        <taxon>rosids</taxon>
        <taxon>fabids</taxon>
        <taxon>Rosales</taxon>
        <taxon>Moraceae</taxon>
        <taxon>Ficeae</taxon>
        <taxon>Ficus</taxon>
    </lineage>
</organism>
<name>A0AA88J670_FICCA</name>
<dbReference type="Gramene" id="FCD_00037695-RA">
    <property type="protein sequence ID" value="FCD_00037695-RA:cds"/>
    <property type="gene ID" value="FCD_00037695"/>
</dbReference>
<evidence type="ECO:0000313" key="1">
    <source>
        <dbReference type="EMBL" id="GMN62256.1"/>
    </source>
</evidence>
<reference evidence="1" key="1">
    <citation type="submission" date="2023-07" db="EMBL/GenBank/DDBJ databases">
        <title>draft genome sequence of fig (Ficus carica).</title>
        <authorList>
            <person name="Takahashi T."/>
            <person name="Nishimura K."/>
        </authorList>
    </citation>
    <scope>NUCLEOTIDE SEQUENCE</scope>
</reference>